<feature type="domain" description="Phospholipid/glycerol acyltransferase" evidence="3">
    <location>
        <begin position="35"/>
        <end position="154"/>
    </location>
</feature>
<evidence type="ECO:0000313" key="4">
    <source>
        <dbReference type="EMBL" id="GAF48771.1"/>
    </source>
</evidence>
<dbReference type="PANTHER" id="PTHR10434:SF11">
    <property type="entry name" value="1-ACYL-SN-GLYCEROL-3-PHOSPHATE ACYLTRANSFERASE"/>
    <property type="match status" value="1"/>
</dbReference>
<proteinExistence type="predicted"/>
<protein>
    <submittedName>
        <fullName evidence="4">Putative acyltransferase</fullName>
    </submittedName>
</protein>
<reference evidence="4 5" key="1">
    <citation type="submission" date="2014-02" db="EMBL/GenBank/DDBJ databases">
        <title>Whole genome shotgun sequence of Rhodococcus wratislaviensis NBRC 100605.</title>
        <authorList>
            <person name="Hosoyama A."/>
            <person name="Tsuchikane K."/>
            <person name="Yoshida I."/>
            <person name="Ohji S."/>
            <person name="Ichikawa N."/>
            <person name="Yamazoe A."/>
            <person name="Fujita N."/>
        </authorList>
    </citation>
    <scope>NUCLEOTIDE SEQUENCE [LARGE SCALE GENOMIC DNA]</scope>
    <source>
        <strain evidence="4 5">NBRC 100605</strain>
    </source>
</reference>
<sequence>MWYWIFKYLLIGPVLRIFGRPKIDGAHHIPASGPVILASNHLTVVDSFFLVLMVRRRVTFVAKSEYFTESGAKGRAKRWFFTAAGQVPIDRSGASAAESALNTARKILDDGKVWGIYPEGTRSPDGRLHKGKTGIARVALATGAPVVPVAMHGTRQVNPVGSRMWRFGKVTVTVGEPLDLSRFSELRDNRHVVRAATDELMHALMTLSGQEYVDDYALRRPA</sequence>
<dbReference type="SMART" id="SM00563">
    <property type="entry name" value="PlsC"/>
    <property type="match status" value="1"/>
</dbReference>
<dbReference type="GO" id="GO:0003841">
    <property type="term" value="F:1-acylglycerol-3-phosphate O-acyltransferase activity"/>
    <property type="evidence" value="ECO:0007669"/>
    <property type="project" value="TreeGrafter"/>
</dbReference>
<organism evidence="4 5">
    <name type="scientific">Rhodococcus wratislaviensis NBRC 100605</name>
    <dbReference type="NCBI Taxonomy" id="1219028"/>
    <lineage>
        <taxon>Bacteria</taxon>
        <taxon>Bacillati</taxon>
        <taxon>Actinomycetota</taxon>
        <taxon>Actinomycetes</taxon>
        <taxon>Mycobacteriales</taxon>
        <taxon>Nocardiaceae</taxon>
        <taxon>Rhodococcus</taxon>
    </lineage>
</organism>
<dbReference type="OrthoDB" id="9808424at2"/>
<dbReference type="RefSeq" id="WP_037239566.1">
    <property type="nucleotide sequence ID" value="NZ_BAWF01000059.1"/>
</dbReference>
<dbReference type="InterPro" id="IPR002123">
    <property type="entry name" value="Plipid/glycerol_acylTrfase"/>
</dbReference>
<dbReference type="Pfam" id="PF01553">
    <property type="entry name" value="Acyltransferase"/>
    <property type="match status" value="1"/>
</dbReference>
<dbReference type="GO" id="GO:0005886">
    <property type="term" value="C:plasma membrane"/>
    <property type="evidence" value="ECO:0007669"/>
    <property type="project" value="TreeGrafter"/>
</dbReference>
<dbReference type="Proteomes" id="UP000019491">
    <property type="component" value="Unassembled WGS sequence"/>
</dbReference>
<keyword evidence="5" id="KW-1185">Reference proteome</keyword>
<gene>
    <name evidence="4" type="ORF">RW1_059_00350</name>
</gene>
<evidence type="ECO:0000256" key="2">
    <source>
        <dbReference type="ARBA" id="ARBA00023315"/>
    </source>
</evidence>
<evidence type="ECO:0000259" key="3">
    <source>
        <dbReference type="SMART" id="SM00563"/>
    </source>
</evidence>
<dbReference type="GO" id="GO:0006654">
    <property type="term" value="P:phosphatidic acid biosynthetic process"/>
    <property type="evidence" value="ECO:0007669"/>
    <property type="project" value="TreeGrafter"/>
</dbReference>
<dbReference type="SUPFAM" id="SSF69593">
    <property type="entry name" value="Glycerol-3-phosphate (1)-acyltransferase"/>
    <property type="match status" value="1"/>
</dbReference>
<keyword evidence="2 4" id="KW-0012">Acyltransferase</keyword>
<evidence type="ECO:0000313" key="5">
    <source>
        <dbReference type="Proteomes" id="UP000019491"/>
    </source>
</evidence>
<dbReference type="PANTHER" id="PTHR10434">
    <property type="entry name" value="1-ACYL-SN-GLYCEROL-3-PHOSPHATE ACYLTRANSFERASE"/>
    <property type="match status" value="1"/>
</dbReference>
<keyword evidence="1 4" id="KW-0808">Transferase</keyword>
<evidence type="ECO:0000256" key="1">
    <source>
        <dbReference type="ARBA" id="ARBA00022679"/>
    </source>
</evidence>
<dbReference type="EMBL" id="BAWF01000059">
    <property type="protein sequence ID" value="GAF48771.1"/>
    <property type="molecule type" value="Genomic_DNA"/>
</dbReference>
<comment type="caution">
    <text evidence="4">The sequence shown here is derived from an EMBL/GenBank/DDBJ whole genome shotgun (WGS) entry which is preliminary data.</text>
</comment>
<dbReference type="CDD" id="cd07989">
    <property type="entry name" value="LPLAT_AGPAT-like"/>
    <property type="match status" value="1"/>
</dbReference>
<name>X0QCY2_RHOWR</name>
<accession>X0QCY2</accession>
<dbReference type="AlphaFoldDB" id="X0QCY2"/>